<dbReference type="AlphaFoldDB" id="A0ABD2QLP6"/>
<name>A0ABD2QLP6_9PLAT</name>
<keyword evidence="2" id="KW-1185">Reference proteome</keyword>
<accession>A0ABD2QLP6</accession>
<proteinExistence type="predicted"/>
<evidence type="ECO:0000313" key="2">
    <source>
        <dbReference type="Proteomes" id="UP001626550"/>
    </source>
</evidence>
<feature type="non-terminal residue" evidence="1">
    <location>
        <position position="190"/>
    </location>
</feature>
<gene>
    <name evidence="1" type="ORF">Ciccas_000950</name>
</gene>
<comment type="caution">
    <text evidence="1">The sequence shown here is derived from an EMBL/GenBank/DDBJ whole genome shotgun (WGS) entry which is preliminary data.</text>
</comment>
<sequence length="190" mass="22359">MNLLFEHVIKPTFLDQDNSSRMVIGLEHEYSTGLIHVWMEFTCVFACKQPHLAWETYSVLDIVHFSRNNSTLNQEEKMMLRKAMDECGQKVNPLFNMDQDLRVEAFFLFRRIWNSIESRRHKNAFLSVFVRIVVNFSTIDVMCIRKLAVDLIVECLCSAFSIGDYLTVEFDHVYKNAPRNYASEMCRILK</sequence>
<dbReference type="Proteomes" id="UP001626550">
    <property type="component" value="Unassembled WGS sequence"/>
</dbReference>
<evidence type="ECO:0000313" key="1">
    <source>
        <dbReference type="EMBL" id="KAL3320360.1"/>
    </source>
</evidence>
<organism evidence="1 2">
    <name type="scientific">Cichlidogyrus casuarinus</name>
    <dbReference type="NCBI Taxonomy" id="1844966"/>
    <lineage>
        <taxon>Eukaryota</taxon>
        <taxon>Metazoa</taxon>
        <taxon>Spiralia</taxon>
        <taxon>Lophotrochozoa</taxon>
        <taxon>Platyhelminthes</taxon>
        <taxon>Monogenea</taxon>
        <taxon>Monopisthocotylea</taxon>
        <taxon>Dactylogyridea</taxon>
        <taxon>Ancyrocephalidae</taxon>
        <taxon>Cichlidogyrus</taxon>
    </lineage>
</organism>
<reference evidence="1 2" key="1">
    <citation type="submission" date="2024-11" db="EMBL/GenBank/DDBJ databases">
        <title>Adaptive evolution of stress response genes in parasites aligns with host niche diversity.</title>
        <authorList>
            <person name="Hahn C."/>
            <person name="Resl P."/>
        </authorList>
    </citation>
    <scope>NUCLEOTIDE SEQUENCE [LARGE SCALE GENOMIC DNA]</scope>
    <source>
        <strain evidence="1">EGGRZ-B1_66</strain>
        <tissue evidence="1">Body</tissue>
    </source>
</reference>
<protein>
    <submittedName>
        <fullName evidence="1">Uncharacterized protein</fullName>
    </submittedName>
</protein>
<dbReference type="EMBL" id="JBJKFK010000057">
    <property type="protein sequence ID" value="KAL3320360.1"/>
    <property type="molecule type" value="Genomic_DNA"/>
</dbReference>